<gene>
    <name evidence="1" type="ORF">XFF6991_310023</name>
</gene>
<name>A0A7Z7IYC4_XANCH</name>
<accession>A0A7Z7IYC4</accession>
<protein>
    <recommendedName>
        <fullName evidence="3">ATP-binding protein</fullName>
    </recommendedName>
</protein>
<dbReference type="Proteomes" id="UP000234345">
    <property type="component" value="Unassembled WGS sequence"/>
</dbReference>
<organism evidence="1 2">
    <name type="scientific">Xanthomonas campestris pv. phaseoli</name>
    <dbReference type="NCBI Taxonomy" id="317013"/>
    <lineage>
        <taxon>Bacteria</taxon>
        <taxon>Pseudomonadati</taxon>
        <taxon>Pseudomonadota</taxon>
        <taxon>Gammaproteobacteria</taxon>
        <taxon>Lysobacterales</taxon>
        <taxon>Lysobacteraceae</taxon>
        <taxon>Xanthomonas</taxon>
    </lineage>
</organism>
<evidence type="ECO:0000313" key="1">
    <source>
        <dbReference type="EMBL" id="SOO23853.1"/>
    </source>
</evidence>
<sequence length="799" mass="89464">MVVATSVSSQAWMQSAPGGSHRRCGLRQVGCFALARRPRAALIALGFGGITRRCIAGQAPSRELWHTWSRRQCWGAWLHHPTFAATHCLTSHSSRSCFATRLNSSVGANPSLRTGPGMQDATQMRTSLRGRLRNTDLPFAHGLAPLFEAVVNSIHAIDGRRDATGMGHVSVLVCREPQTGLAFQDESRRGAPPLEPISSFVVSDNGEGFNDENYTSFQTLDSEHKARLGCRGVGRLLWLKAFDSAAIDSTFKDPLDDVYKNRIFKFGLNGVKDSCVEVVEANHNKTTITLNGFRKAYRERSPKSGQTIATALMEHCLWYFVRNGGAPEIEVIDSGERFSLTEMYENYMHTSAKAEHFTLSDNVFEITHLKLKANSRQSPALAWCAAGRVVREESITGKVPGLFGKLADSDGDFLYVGYLTSPYLDDRVRPERTEFAIPENGGSLGLPDLSRIRSEALKCSQDFLREALCASVEASQQRVDYFVRERAPRYRTVLKHIADEKLAVDPGISDKDLDLILHKQLAELESSLISEGHEVLAIREGESVARYKERLSDYLSKVDDVKKSDLADYVFHRKIVLDVLRRAIEKQPDDRYAREDLIHEFIFPMQKDSDSIHLDQSNLWLLDERLAFHDYLASDKPLSSLPITGSKEGKEPDIVALNVFDEPILVSDKGALPLGSIVVIELKRPMRNDAREGEDKDPITQALGYLDRIRKGQVTTARGRPIPRSEEIPGFCYIVCEITPSVEARCRLANLTVTADRMGFFGYNDNYKSYIEVMSYDRLLRGAEERNRAFFSKLGLPHN</sequence>
<reference evidence="1 2" key="1">
    <citation type="submission" date="2017-10" db="EMBL/GenBank/DDBJ databases">
        <authorList>
            <person name="Regsiter A."/>
            <person name="William W."/>
        </authorList>
    </citation>
    <scope>NUCLEOTIDE SEQUENCE [LARGE SCALE GENOMIC DNA]</scope>
    <source>
        <strain evidence="1 2">CFBP6991</strain>
    </source>
</reference>
<evidence type="ECO:0000313" key="2">
    <source>
        <dbReference type="Proteomes" id="UP000234345"/>
    </source>
</evidence>
<dbReference type="AlphaFoldDB" id="A0A7Z7IYC4"/>
<proteinExistence type="predicted"/>
<evidence type="ECO:0008006" key="3">
    <source>
        <dbReference type="Google" id="ProtNLM"/>
    </source>
</evidence>
<dbReference type="EMBL" id="OCZC01000058">
    <property type="protein sequence ID" value="SOO23853.1"/>
    <property type="molecule type" value="Genomic_DNA"/>
</dbReference>
<comment type="caution">
    <text evidence="1">The sequence shown here is derived from an EMBL/GenBank/DDBJ whole genome shotgun (WGS) entry which is preliminary data.</text>
</comment>